<organism evidence="3">
    <name type="scientific">Eucampia antarctica</name>
    <dbReference type="NCBI Taxonomy" id="49252"/>
    <lineage>
        <taxon>Eukaryota</taxon>
        <taxon>Sar</taxon>
        <taxon>Stramenopiles</taxon>
        <taxon>Ochrophyta</taxon>
        <taxon>Bacillariophyta</taxon>
        <taxon>Mediophyceae</taxon>
        <taxon>Biddulphiophycidae</taxon>
        <taxon>Hemiaulales</taxon>
        <taxon>Hemiaulaceae</taxon>
        <taxon>Eucampia</taxon>
    </lineage>
</organism>
<feature type="transmembrane region" description="Helical" evidence="2">
    <location>
        <begin position="6"/>
        <end position="25"/>
    </location>
</feature>
<dbReference type="AlphaFoldDB" id="A0A7S2VZH7"/>
<protein>
    <submittedName>
        <fullName evidence="3">Uncharacterized protein</fullName>
    </submittedName>
</protein>
<reference evidence="3" key="1">
    <citation type="submission" date="2021-01" db="EMBL/GenBank/DDBJ databases">
        <authorList>
            <person name="Corre E."/>
            <person name="Pelletier E."/>
            <person name="Niang G."/>
            <person name="Scheremetjew M."/>
            <person name="Finn R."/>
            <person name="Kale V."/>
            <person name="Holt S."/>
            <person name="Cochrane G."/>
            <person name="Meng A."/>
            <person name="Brown T."/>
            <person name="Cohen L."/>
        </authorList>
    </citation>
    <scope>NUCLEOTIDE SEQUENCE</scope>
    <source>
        <strain evidence="3">CCMP1452</strain>
    </source>
</reference>
<evidence type="ECO:0000313" key="3">
    <source>
        <dbReference type="EMBL" id="CAD9658153.1"/>
    </source>
</evidence>
<feature type="compositionally biased region" description="Low complexity" evidence="1">
    <location>
        <begin position="330"/>
        <end position="346"/>
    </location>
</feature>
<keyword evidence="2" id="KW-0472">Membrane</keyword>
<dbReference type="EMBL" id="HBHI01003889">
    <property type="protein sequence ID" value="CAD9658153.1"/>
    <property type="molecule type" value="Transcribed_RNA"/>
</dbReference>
<evidence type="ECO:0000256" key="2">
    <source>
        <dbReference type="SAM" id="Phobius"/>
    </source>
</evidence>
<name>A0A7S2VZH7_9STRA</name>
<feature type="region of interest" description="Disordered" evidence="1">
    <location>
        <begin position="313"/>
        <end position="346"/>
    </location>
</feature>
<sequence length="346" mass="38855">MTIIVSRIEVFIIYFCWIPLFSLLLRHVRSMILEEDEIGKMKSVVPVIEEPNPPIWPDNVLLFRPDDEPKDILERIKVTEDEKYEYRDIDHNNEMKWGYNSNRHFTKDRYALLFAPGEYDGLDFEVGYYVQLSGLGVRADDVVFTAHSRGPFVEALNKREVVGGRPGLSLDTFWRIAENFKTEADEFLWAVSQAAPLRRVHVAKDLILHDAGAFASGGVLANAIVEGNVQFGSQQQYLSRNVNFLQKKKGIFLGAWSNVFVGCINNPNPSDGIIIAGGPSVTIDSSPQMVVEKPFVVLKEQILASDPTKFELHVPKPRIKNNKKENGNDSTTTTSTTATNSTIGPD</sequence>
<evidence type="ECO:0000256" key="1">
    <source>
        <dbReference type="SAM" id="MobiDB-lite"/>
    </source>
</evidence>
<accession>A0A7S2VZH7</accession>
<proteinExistence type="predicted"/>
<gene>
    <name evidence="3" type="ORF">EANT1437_LOCUS1955</name>
</gene>
<keyword evidence="2" id="KW-1133">Transmembrane helix</keyword>
<keyword evidence="2" id="KW-0812">Transmembrane</keyword>